<dbReference type="Pfam" id="PF23500">
    <property type="entry name" value="DUF7133"/>
    <property type="match status" value="1"/>
</dbReference>
<keyword evidence="5" id="KW-1185">Reference proteome</keyword>
<dbReference type="Gene3D" id="2.60.40.1220">
    <property type="match status" value="1"/>
</dbReference>
<keyword evidence="1 2" id="KW-0732">Signal</keyword>
<dbReference type="InterPro" id="IPR011042">
    <property type="entry name" value="6-blade_b-propeller_TolB-like"/>
</dbReference>
<evidence type="ECO:0000259" key="3">
    <source>
        <dbReference type="Pfam" id="PF23500"/>
    </source>
</evidence>
<protein>
    <recommendedName>
        <fullName evidence="3">DUF7133 domain-containing protein</fullName>
    </recommendedName>
</protein>
<evidence type="ECO:0000313" key="5">
    <source>
        <dbReference type="Proteomes" id="UP001214250"/>
    </source>
</evidence>
<evidence type="ECO:0000313" key="4">
    <source>
        <dbReference type="EMBL" id="WDE96900.1"/>
    </source>
</evidence>
<dbReference type="PANTHER" id="PTHR33546">
    <property type="entry name" value="LARGE, MULTIFUNCTIONAL SECRETED PROTEIN-RELATED"/>
    <property type="match status" value="1"/>
</dbReference>
<dbReference type="Gene3D" id="2.120.10.30">
    <property type="entry name" value="TolB, C-terminal domain"/>
    <property type="match status" value="1"/>
</dbReference>
<reference evidence="4 5" key="1">
    <citation type="submission" date="2023-02" db="EMBL/GenBank/DDBJ databases">
        <title>Genome sequence of Lentisphaera profundi SAORIC-696.</title>
        <authorList>
            <person name="Kim e."/>
            <person name="Cho J.-C."/>
            <person name="Choi A."/>
            <person name="Kang I."/>
        </authorList>
    </citation>
    <scope>NUCLEOTIDE SEQUENCE [LARGE SCALE GENOMIC DNA]</scope>
    <source>
        <strain evidence="4 5">SAORIC-696</strain>
    </source>
</reference>
<evidence type="ECO:0000256" key="2">
    <source>
        <dbReference type="SAM" id="SignalP"/>
    </source>
</evidence>
<dbReference type="EMBL" id="CP117811">
    <property type="protein sequence ID" value="WDE96900.1"/>
    <property type="molecule type" value="Genomic_DNA"/>
</dbReference>
<accession>A0ABY7VRS0</accession>
<dbReference type="InterPro" id="IPR014755">
    <property type="entry name" value="Cu-Rt/internalin_Ig-like"/>
</dbReference>
<sequence length="474" mass="52877">MKILISCLIIVISWSSFAASPDAYSIETIETPKDVLFHVTGLDITEDGRVYCCTRYGDVWVLAQGKWTRFATGLHEPCGLMVDQDGAVIVTQKPEMTKLIDSDKDGIADLYLNLSHAWEFHNNYHEFNFGGIRDNSGNYVGTLNLAAGRNVAGLKLSAMSTEGGYRGWAYKVSPEGKFTAFASGLRSPAGLGTNDLGEIFFTDNQGDYVATSTLNHLEQGKFYGHPISLLDKPEYNMAKLKEMKDEEFEKMRTLPVVWIPQEEIANSPGNPEWLGDSGKFGPFKNQFFIGDQTRSNIFRVSLQKVGGRYQGCVIDFISGLQCGNIRLKFDAEGALWAGQTSRGWASRGSKPFGLQKVVWDKKTIPFEIEDVKLIKGGFKVTFTKEVDPKSVKVANIGISHWWYNYTRDYGSPKVDLKNSELSSVQVQADGKTLVIKMPLKKQQVYCLDLSQVLNKSGQKTHNSKAFYTLINLVE</sequence>
<feature type="domain" description="DUF7133" evidence="3">
    <location>
        <begin position="66"/>
        <end position="214"/>
    </location>
</feature>
<proteinExistence type="predicted"/>
<feature type="chain" id="PRO_5046055087" description="DUF7133 domain-containing protein" evidence="2">
    <location>
        <begin position="19"/>
        <end position="474"/>
    </location>
</feature>
<gene>
    <name evidence="4" type="ORF">PQO03_02865</name>
</gene>
<dbReference type="InterPro" id="IPR055557">
    <property type="entry name" value="DUF7133"/>
</dbReference>
<organism evidence="4 5">
    <name type="scientific">Lentisphaera profundi</name>
    <dbReference type="NCBI Taxonomy" id="1658616"/>
    <lineage>
        <taxon>Bacteria</taxon>
        <taxon>Pseudomonadati</taxon>
        <taxon>Lentisphaerota</taxon>
        <taxon>Lentisphaeria</taxon>
        <taxon>Lentisphaerales</taxon>
        <taxon>Lentisphaeraceae</taxon>
        <taxon>Lentisphaera</taxon>
    </lineage>
</organism>
<dbReference type="RefSeq" id="WP_274150966.1">
    <property type="nucleotide sequence ID" value="NZ_CP117811.1"/>
</dbReference>
<feature type="signal peptide" evidence="2">
    <location>
        <begin position="1"/>
        <end position="18"/>
    </location>
</feature>
<evidence type="ECO:0000256" key="1">
    <source>
        <dbReference type="ARBA" id="ARBA00022729"/>
    </source>
</evidence>
<dbReference type="Proteomes" id="UP001214250">
    <property type="component" value="Chromosome 1"/>
</dbReference>
<dbReference type="SUPFAM" id="SSF63829">
    <property type="entry name" value="Calcium-dependent phosphotriesterase"/>
    <property type="match status" value="1"/>
</dbReference>
<dbReference type="PANTHER" id="PTHR33546:SF1">
    <property type="entry name" value="LARGE, MULTIFUNCTIONAL SECRETED PROTEIN"/>
    <property type="match status" value="1"/>
</dbReference>
<name>A0ABY7VRS0_9BACT</name>